<proteinExistence type="inferred from homology"/>
<dbReference type="PIRSF" id="PIRSF002849">
    <property type="entry name" value="AAA_ATPase_chaperone_MoxR_prd"/>
    <property type="match status" value="1"/>
</dbReference>
<keyword evidence="7" id="KW-1185">Reference proteome</keyword>
<dbReference type="InterPro" id="IPR027417">
    <property type="entry name" value="P-loop_NTPase"/>
</dbReference>
<evidence type="ECO:0008006" key="8">
    <source>
        <dbReference type="Google" id="ProtNLM"/>
    </source>
</evidence>
<accession>A0A9W6KIU4</accession>
<dbReference type="SUPFAM" id="SSF52540">
    <property type="entry name" value="P-loop containing nucleoside triphosphate hydrolases"/>
    <property type="match status" value="1"/>
</dbReference>
<keyword evidence="2" id="KW-0067">ATP-binding</keyword>
<dbReference type="PANTHER" id="PTHR42759">
    <property type="entry name" value="MOXR FAMILY PROTEIN"/>
    <property type="match status" value="1"/>
</dbReference>
<protein>
    <recommendedName>
        <fullName evidence="8">MoxR-like ATPase</fullName>
    </recommendedName>
</protein>
<dbReference type="InterPro" id="IPR041628">
    <property type="entry name" value="ChlI/MoxR_AAA_lid"/>
</dbReference>
<dbReference type="FunFam" id="3.40.50.300:FF:000640">
    <property type="entry name" value="MoxR family ATPase"/>
    <property type="match status" value="1"/>
</dbReference>
<evidence type="ECO:0000256" key="3">
    <source>
        <dbReference type="ARBA" id="ARBA00061607"/>
    </source>
</evidence>
<evidence type="ECO:0000313" key="7">
    <source>
        <dbReference type="Proteomes" id="UP001143480"/>
    </source>
</evidence>
<comment type="similarity">
    <text evidence="3">Belongs to the MoxR family.</text>
</comment>
<dbReference type="Gene3D" id="1.10.8.80">
    <property type="entry name" value="Magnesium chelatase subunit I, C-Terminal domain"/>
    <property type="match status" value="1"/>
</dbReference>
<sequence length="332" mass="35459">MISAEVTSTPQGPPSAEEVAAATELVGRLARNIESIVLGKPHVVRLTVTALLAEGHVLLEDVPGVGKTTLARAVAASVQGQWRRIQFTPDLLPSDVTGVTIFNQATRGFEFHPGPVFANIVIADEINRASPKTQSALLEVMEERYVTVDGVRHGVPRPFLVVATQNPIEMDGTYRLPEAQLDRFLMKLSVGYPAEAVEIEVLRGAVTRSPEALDPVTDTATVAHLVRLARRAHIADPLLAYAVKLGNATRAHPQIRVGVSPRGIIALTRAASAYALTDGRGYVVPEDLKALAEPVFSHRLLLSPDAQVRGVAPADVVRQVLEAVPVPSPVAA</sequence>
<evidence type="ECO:0000259" key="5">
    <source>
        <dbReference type="Pfam" id="PF17863"/>
    </source>
</evidence>
<organism evidence="6 7">
    <name type="scientific">Dactylosporangium matsuzakiense</name>
    <dbReference type="NCBI Taxonomy" id="53360"/>
    <lineage>
        <taxon>Bacteria</taxon>
        <taxon>Bacillati</taxon>
        <taxon>Actinomycetota</taxon>
        <taxon>Actinomycetes</taxon>
        <taxon>Micromonosporales</taxon>
        <taxon>Micromonosporaceae</taxon>
        <taxon>Dactylosporangium</taxon>
    </lineage>
</organism>
<dbReference type="Pfam" id="PF07726">
    <property type="entry name" value="AAA_3"/>
    <property type="match status" value="1"/>
</dbReference>
<evidence type="ECO:0000313" key="6">
    <source>
        <dbReference type="EMBL" id="GLL01762.1"/>
    </source>
</evidence>
<dbReference type="GO" id="GO:0005524">
    <property type="term" value="F:ATP binding"/>
    <property type="evidence" value="ECO:0007669"/>
    <property type="project" value="UniProtKB-KW"/>
</dbReference>
<gene>
    <name evidence="6" type="ORF">GCM10017581_035040</name>
</gene>
<feature type="domain" description="ChlI/MoxR AAA lid" evidence="5">
    <location>
        <begin position="248"/>
        <end position="319"/>
    </location>
</feature>
<reference evidence="6" key="1">
    <citation type="journal article" date="2014" name="Int. J. Syst. Evol. Microbiol.">
        <title>Complete genome sequence of Corynebacterium casei LMG S-19264T (=DSM 44701T), isolated from a smear-ripened cheese.</title>
        <authorList>
            <consortium name="US DOE Joint Genome Institute (JGI-PGF)"/>
            <person name="Walter F."/>
            <person name="Albersmeier A."/>
            <person name="Kalinowski J."/>
            <person name="Ruckert C."/>
        </authorList>
    </citation>
    <scope>NUCLEOTIDE SEQUENCE</scope>
    <source>
        <strain evidence="6">VKM Ac-1321</strain>
    </source>
</reference>
<evidence type="ECO:0000256" key="2">
    <source>
        <dbReference type="ARBA" id="ARBA00022840"/>
    </source>
</evidence>
<name>A0A9W6KIU4_9ACTN</name>
<comment type="caution">
    <text evidence="6">The sequence shown here is derived from an EMBL/GenBank/DDBJ whole genome shotgun (WGS) entry which is preliminary data.</text>
</comment>
<reference evidence="6" key="2">
    <citation type="submission" date="2023-01" db="EMBL/GenBank/DDBJ databases">
        <authorList>
            <person name="Sun Q."/>
            <person name="Evtushenko L."/>
        </authorList>
    </citation>
    <scope>NUCLEOTIDE SEQUENCE</scope>
    <source>
        <strain evidence="6">VKM Ac-1321</strain>
    </source>
</reference>
<dbReference type="Proteomes" id="UP001143480">
    <property type="component" value="Unassembled WGS sequence"/>
</dbReference>
<dbReference type="Gene3D" id="3.40.50.300">
    <property type="entry name" value="P-loop containing nucleotide triphosphate hydrolases"/>
    <property type="match status" value="1"/>
</dbReference>
<evidence type="ECO:0000259" key="4">
    <source>
        <dbReference type="Pfam" id="PF07726"/>
    </source>
</evidence>
<dbReference type="InterPro" id="IPR011703">
    <property type="entry name" value="ATPase_AAA-3"/>
</dbReference>
<dbReference type="GO" id="GO:0016887">
    <property type="term" value="F:ATP hydrolysis activity"/>
    <property type="evidence" value="ECO:0007669"/>
    <property type="project" value="InterPro"/>
</dbReference>
<dbReference type="PANTHER" id="PTHR42759:SF5">
    <property type="entry name" value="METHANOL DEHYDROGENASE REGULATOR"/>
    <property type="match status" value="1"/>
</dbReference>
<dbReference type="EMBL" id="BSFP01000018">
    <property type="protein sequence ID" value="GLL01762.1"/>
    <property type="molecule type" value="Genomic_DNA"/>
</dbReference>
<feature type="domain" description="ATPase AAA-3" evidence="4">
    <location>
        <begin position="56"/>
        <end position="186"/>
    </location>
</feature>
<dbReference type="CDD" id="cd00009">
    <property type="entry name" value="AAA"/>
    <property type="match status" value="1"/>
</dbReference>
<dbReference type="InterPro" id="IPR050764">
    <property type="entry name" value="CbbQ/NirQ/NorQ/GpvN"/>
</dbReference>
<dbReference type="Pfam" id="PF17863">
    <property type="entry name" value="AAA_lid_2"/>
    <property type="match status" value="1"/>
</dbReference>
<keyword evidence="1" id="KW-0547">Nucleotide-binding</keyword>
<evidence type="ECO:0000256" key="1">
    <source>
        <dbReference type="ARBA" id="ARBA00022741"/>
    </source>
</evidence>
<dbReference type="AlphaFoldDB" id="A0A9W6KIU4"/>